<dbReference type="RefSeq" id="WP_380707479.1">
    <property type="nucleotide sequence ID" value="NZ_JBHSFN010000016.1"/>
</dbReference>
<dbReference type="InterPro" id="IPR007560">
    <property type="entry name" value="Restrct_endonuc_IV_Mrr"/>
</dbReference>
<comment type="caution">
    <text evidence="2">The sequence shown here is derived from an EMBL/GenBank/DDBJ whole genome shotgun (WGS) entry which is preliminary data.</text>
</comment>
<reference evidence="3" key="1">
    <citation type="journal article" date="2019" name="Int. J. Syst. Evol. Microbiol.">
        <title>The Global Catalogue of Microorganisms (GCM) 10K type strain sequencing project: providing services to taxonomists for standard genome sequencing and annotation.</title>
        <authorList>
            <consortium name="The Broad Institute Genomics Platform"/>
            <consortium name="The Broad Institute Genome Sequencing Center for Infectious Disease"/>
            <person name="Wu L."/>
            <person name="Ma J."/>
        </authorList>
    </citation>
    <scope>NUCLEOTIDE SEQUENCE [LARGE SCALE GENOMIC DNA]</scope>
    <source>
        <strain evidence="3">CCUG 49560</strain>
    </source>
</reference>
<gene>
    <name evidence="2" type="ORF">ACFO8L_24830</name>
</gene>
<dbReference type="Pfam" id="PF04471">
    <property type="entry name" value="Mrr_cat"/>
    <property type="match status" value="1"/>
</dbReference>
<dbReference type="GO" id="GO:0004519">
    <property type="term" value="F:endonuclease activity"/>
    <property type="evidence" value="ECO:0007669"/>
    <property type="project" value="UniProtKB-KW"/>
</dbReference>
<organism evidence="2 3">
    <name type="scientific">Sphaerisporangium corydalis</name>
    <dbReference type="NCBI Taxonomy" id="1441875"/>
    <lineage>
        <taxon>Bacteria</taxon>
        <taxon>Bacillati</taxon>
        <taxon>Actinomycetota</taxon>
        <taxon>Actinomycetes</taxon>
        <taxon>Streptosporangiales</taxon>
        <taxon>Streptosporangiaceae</taxon>
        <taxon>Sphaerisporangium</taxon>
    </lineage>
</organism>
<dbReference type="GO" id="GO:0016787">
    <property type="term" value="F:hydrolase activity"/>
    <property type="evidence" value="ECO:0007669"/>
    <property type="project" value="UniProtKB-KW"/>
</dbReference>
<protein>
    <submittedName>
        <fullName evidence="2">Restriction endonuclease</fullName>
        <ecNumber evidence="2">3.1.21.-</ecNumber>
    </submittedName>
</protein>
<dbReference type="EC" id="3.1.21.-" evidence="2"/>
<evidence type="ECO:0000313" key="3">
    <source>
        <dbReference type="Proteomes" id="UP001595891"/>
    </source>
</evidence>
<keyword evidence="2" id="KW-0540">Nuclease</keyword>
<proteinExistence type="predicted"/>
<keyword evidence="2" id="KW-0378">Hydrolase</keyword>
<keyword evidence="3" id="KW-1185">Reference proteome</keyword>
<dbReference type="SUPFAM" id="SSF52980">
    <property type="entry name" value="Restriction endonuclease-like"/>
    <property type="match status" value="1"/>
</dbReference>
<sequence length="315" mass="35941">MMSSGMASAGKQISPAAYGALANALTAIFWNKKPFERYLRRALRGHPELLAQIDFNDLKRVVAEEVVDRLMAKEHQYQDVTLGLMLDISNMETFSNLEQQTDRTHLVSQAAVAVADLRRFTAQYGELLKAHADFAKDLEEYRRSATKQRNFSESLDLLKAEFLALQASSDPQQRGRAFEGFLYRLFELFDLEPQLAYNLEFQQIDGSLTFDTDDYIVEAKWLKGSVEFKDVVLLNEKVLRKGRNTLGLFISVNGFSAGAIDAYREKTSFITIDGSDLYYVLDQRIRLDDLLRRKRRYASDTGSCYFPASEILQGF</sequence>
<evidence type="ECO:0000313" key="2">
    <source>
        <dbReference type="EMBL" id="MFC4589339.1"/>
    </source>
</evidence>
<keyword evidence="2" id="KW-0255">Endonuclease</keyword>
<dbReference type="InterPro" id="IPR011335">
    <property type="entry name" value="Restrct_endonuc-II-like"/>
</dbReference>
<evidence type="ECO:0000259" key="1">
    <source>
        <dbReference type="Pfam" id="PF04471"/>
    </source>
</evidence>
<feature type="domain" description="Restriction endonuclease type IV Mrr" evidence="1">
    <location>
        <begin position="175"/>
        <end position="278"/>
    </location>
</feature>
<accession>A0ABV9EKJ2</accession>
<dbReference type="Proteomes" id="UP001595891">
    <property type="component" value="Unassembled WGS sequence"/>
</dbReference>
<dbReference type="EMBL" id="JBHSFN010000016">
    <property type="protein sequence ID" value="MFC4589339.1"/>
    <property type="molecule type" value="Genomic_DNA"/>
</dbReference>
<name>A0ABV9EKJ2_9ACTN</name>